<dbReference type="SUPFAM" id="SSF53335">
    <property type="entry name" value="S-adenosyl-L-methionine-dependent methyltransferases"/>
    <property type="match status" value="1"/>
</dbReference>
<keyword evidence="3" id="KW-1185">Reference proteome</keyword>
<organism evidence="2 3">
    <name type="scientific">Hohaiivirga grylli</name>
    <dbReference type="NCBI Taxonomy" id="3133970"/>
    <lineage>
        <taxon>Bacteria</taxon>
        <taxon>Pseudomonadati</taxon>
        <taxon>Pseudomonadota</taxon>
        <taxon>Alphaproteobacteria</taxon>
        <taxon>Hyphomicrobiales</taxon>
        <taxon>Methylobacteriaceae</taxon>
        <taxon>Hohaiivirga</taxon>
    </lineage>
</organism>
<dbReference type="Gene3D" id="3.40.50.150">
    <property type="entry name" value="Vaccinia Virus protein VP39"/>
    <property type="match status" value="1"/>
</dbReference>
<reference evidence="2 3" key="1">
    <citation type="submission" date="2024-04" db="EMBL/GenBank/DDBJ databases">
        <title>A novel species isolated from cricket.</title>
        <authorList>
            <person name="Wang H.-C."/>
        </authorList>
    </citation>
    <scope>NUCLEOTIDE SEQUENCE [LARGE SCALE GENOMIC DNA]</scope>
    <source>
        <strain evidence="2 3">WL0021</strain>
    </source>
</reference>
<dbReference type="InterPro" id="IPR041698">
    <property type="entry name" value="Methyltransf_25"/>
</dbReference>
<evidence type="ECO:0000313" key="2">
    <source>
        <dbReference type="EMBL" id="MEN3930867.1"/>
    </source>
</evidence>
<protein>
    <submittedName>
        <fullName evidence="2">Rhodoquinone biosynthesis methyltransferase RquA</fullName>
    </submittedName>
</protein>
<keyword evidence="2" id="KW-0489">Methyltransferase</keyword>
<evidence type="ECO:0000259" key="1">
    <source>
        <dbReference type="Pfam" id="PF13649"/>
    </source>
</evidence>
<name>A0ABV0BIQ4_9HYPH</name>
<evidence type="ECO:0000313" key="3">
    <source>
        <dbReference type="Proteomes" id="UP001418637"/>
    </source>
</evidence>
<dbReference type="GO" id="GO:0008168">
    <property type="term" value="F:methyltransferase activity"/>
    <property type="evidence" value="ECO:0007669"/>
    <property type="project" value="UniProtKB-KW"/>
</dbReference>
<proteinExistence type="predicted"/>
<dbReference type="GO" id="GO:0032259">
    <property type="term" value="P:methylation"/>
    <property type="evidence" value="ECO:0007669"/>
    <property type="project" value="UniProtKB-KW"/>
</dbReference>
<comment type="caution">
    <text evidence="2">The sequence shown here is derived from an EMBL/GenBank/DDBJ whole genome shotgun (WGS) entry which is preliminary data.</text>
</comment>
<feature type="domain" description="Methyltransferase" evidence="1">
    <location>
        <begin position="73"/>
        <end position="161"/>
    </location>
</feature>
<dbReference type="EMBL" id="JBBYXI010000002">
    <property type="protein sequence ID" value="MEN3930867.1"/>
    <property type="molecule type" value="Genomic_DNA"/>
</dbReference>
<keyword evidence="2" id="KW-0808">Transferase</keyword>
<dbReference type="CDD" id="cd02440">
    <property type="entry name" value="AdoMet_MTases"/>
    <property type="match status" value="1"/>
</dbReference>
<dbReference type="RefSeq" id="WP_346336891.1">
    <property type="nucleotide sequence ID" value="NZ_JBBYXI010000002.1"/>
</dbReference>
<dbReference type="InterPro" id="IPR029063">
    <property type="entry name" value="SAM-dependent_MTases_sf"/>
</dbReference>
<accession>A0ABV0BIQ4</accession>
<dbReference type="Pfam" id="PF13649">
    <property type="entry name" value="Methyltransf_25"/>
    <property type="match status" value="1"/>
</dbReference>
<gene>
    <name evidence="2" type="primary">rquA</name>
    <name evidence="2" type="ORF">WJT86_07325</name>
</gene>
<dbReference type="NCBIfam" id="NF038261">
    <property type="entry name" value="rhodoquin_RquA"/>
    <property type="match status" value="1"/>
</dbReference>
<dbReference type="Proteomes" id="UP001418637">
    <property type="component" value="Unassembled WGS sequence"/>
</dbReference>
<sequence length="231" mass="26789">MKPERLLSSYYSGVPDYMVDVYDWAYVNPKWVAKLDNNLVVWILLFGNASRLIKAYLNEIDSGSRVWQVAHVYGDQLQQLAQKIGPTGQLELTDITPIQIEHAHQKLDAYPWVNIQCCDSAYFKSSEKFDVVGSFFLLHEVPDEKKRQIIDNMLEHVAEGGKAVFIDYHRPARWQPIRQILKLVNIVLEPFAFSIWDHEIKDFTGKADKFVWSKKTFFGGVYQYTVAKRIA</sequence>